<dbReference type="InterPro" id="IPR030484">
    <property type="entry name" value="Rio2"/>
</dbReference>
<dbReference type="PANTHER" id="PTHR45852">
    <property type="entry name" value="SER/THR-PROTEIN KINASE RIO2"/>
    <property type="match status" value="1"/>
</dbReference>
<feature type="compositionally biased region" description="Basic and acidic residues" evidence="13">
    <location>
        <begin position="425"/>
        <end position="434"/>
    </location>
</feature>
<reference evidence="15 16" key="1">
    <citation type="submission" date="2024-07" db="EMBL/GenBank/DDBJ databases">
        <title>Draft sequence of the Neodothiora populina.</title>
        <authorList>
            <person name="Drown D.D."/>
            <person name="Schuette U.S."/>
            <person name="Buechlein A.B."/>
            <person name="Rusch D.R."/>
            <person name="Winton L.W."/>
            <person name="Adams G.A."/>
        </authorList>
    </citation>
    <scope>NUCLEOTIDE SEQUENCE [LARGE SCALE GENOMIC DNA]</scope>
    <source>
        <strain evidence="15 16">CPC 39397</strain>
    </source>
</reference>
<evidence type="ECO:0000256" key="3">
    <source>
        <dbReference type="ARBA" id="ARBA00012513"/>
    </source>
</evidence>
<dbReference type="EMBL" id="JBFMKM010000010">
    <property type="protein sequence ID" value="KAL1303447.1"/>
    <property type="molecule type" value="Genomic_DNA"/>
</dbReference>
<feature type="compositionally biased region" description="Low complexity" evidence="13">
    <location>
        <begin position="243"/>
        <end position="256"/>
    </location>
</feature>
<dbReference type="SMART" id="SM00090">
    <property type="entry name" value="RIO"/>
    <property type="match status" value="1"/>
</dbReference>
<dbReference type="Pfam" id="PF01163">
    <property type="entry name" value="RIO1"/>
    <property type="match status" value="2"/>
</dbReference>
<comment type="catalytic activity">
    <reaction evidence="12">
        <text>L-seryl-[protein] + ATP = O-phospho-L-seryl-[protein] + ADP + H(+)</text>
        <dbReference type="Rhea" id="RHEA:17989"/>
        <dbReference type="Rhea" id="RHEA-COMP:9863"/>
        <dbReference type="Rhea" id="RHEA-COMP:11604"/>
        <dbReference type="ChEBI" id="CHEBI:15378"/>
        <dbReference type="ChEBI" id="CHEBI:29999"/>
        <dbReference type="ChEBI" id="CHEBI:30616"/>
        <dbReference type="ChEBI" id="CHEBI:83421"/>
        <dbReference type="ChEBI" id="CHEBI:456216"/>
        <dbReference type="EC" id="2.7.11.1"/>
    </reaction>
</comment>
<dbReference type="SUPFAM" id="SSF56112">
    <property type="entry name" value="Protein kinase-like (PK-like)"/>
    <property type="match status" value="1"/>
</dbReference>
<evidence type="ECO:0000256" key="2">
    <source>
        <dbReference type="ARBA" id="ARBA00009196"/>
    </source>
</evidence>
<evidence type="ECO:0000256" key="6">
    <source>
        <dbReference type="ARBA" id="ARBA00022723"/>
    </source>
</evidence>
<dbReference type="InterPro" id="IPR018934">
    <property type="entry name" value="RIO_dom"/>
</dbReference>
<keyword evidence="4" id="KW-0723">Serine/threonine-protein kinase</keyword>
<gene>
    <name evidence="15" type="ORF">AAFC00_006836</name>
</gene>
<dbReference type="InterPro" id="IPR011009">
    <property type="entry name" value="Kinase-like_dom_sf"/>
</dbReference>
<evidence type="ECO:0000256" key="13">
    <source>
        <dbReference type="SAM" id="MobiDB-lite"/>
    </source>
</evidence>
<evidence type="ECO:0000256" key="9">
    <source>
        <dbReference type="ARBA" id="ARBA00022840"/>
    </source>
</evidence>
<keyword evidence="16" id="KW-1185">Reference proteome</keyword>
<comment type="cofactor">
    <cofactor evidence="1">
        <name>Mg(2+)</name>
        <dbReference type="ChEBI" id="CHEBI:18420"/>
    </cofactor>
</comment>
<keyword evidence="5" id="KW-0808">Transferase</keyword>
<evidence type="ECO:0000256" key="11">
    <source>
        <dbReference type="ARBA" id="ARBA00047899"/>
    </source>
</evidence>
<dbReference type="SUPFAM" id="SSF46785">
    <property type="entry name" value="Winged helix' DNA-binding domain"/>
    <property type="match status" value="1"/>
</dbReference>
<evidence type="ECO:0000256" key="7">
    <source>
        <dbReference type="ARBA" id="ARBA00022741"/>
    </source>
</evidence>
<feature type="region of interest" description="Disordered" evidence="13">
    <location>
        <begin position="365"/>
        <end position="467"/>
    </location>
</feature>
<feature type="region of interest" description="Disordered" evidence="13">
    <location>
        <begin position="240"/>
        <end position="264"/>
    </location>
</feature>
<keyword evidence="7" id="KW-0547">Nucleotide-binding</keyword>
<dbReference type="InterPro" id="IPR036388">
    <property type="entry name" value="WH-like_DNA-bd_sf"/>
</dbReference>
<comment type="caution">
    <text evidence="15">The sequence shown here is derived from an EMBL/GenBank/DDBJ whole genome shotgun (WGS) entry which is preliminary data.</text>
</comment>
<organism evidence="15 16">
    <name type="scientific">Neodothiora populina</name>
    <dbReference type="NCBI Taxonomy" id="2781224"/>
    <lineage>
        <taxon>Eukaryota</taxon>
        <taxon>Fungi</taxon>
        <taxon>Dikarya</taxon>
        <taxon>Ascomycota</taxon>
        <taxon>Pezizomycotina</taxon>
        <taxon>Dothideomycetes</taxon>
        <taxon>Dothideomycetidae</taxon>
        <taxon>Dothideales</taxon>
        <taxon>Dothioraceae</taxon>
        <taxon>Neodothiora</taxon>
    </lineage>
</organism>
<dbReference type="Proteomes" id="UP001562354">
    <property type="component" value="Unassembled WGS sequence"/>
</dbReference>
<dbReference type="PANTHER" id="PTHR45852:SF1">
    <property type="entry name" value="SERINE_THREONINE-PROTEIN KINASE RIO2"/>
    <property type="match status" value="1"/>
</dbReference>
<dbReference type="CDD" id="cd05144">
    <property type="entry name" value="RIO2_C"/>
    <property type="match status" value="1"/>
</dbReference>
<dbReference type="InterPro" id="IPR015285">
    <property type="entry name" value="RIO2_wHTH_N"/>
</dbReference>
<keyword evidence="10" id="KW-0460">Magnesium</keyword>
<evidence type="ECO:0000313" key="15">
    <source>
        <dbReference type="EMBL" id="KAL1303447.1"/>
    </source>
</evidence>
<name>A0ABR3PBB4_9PEZI</name>
<protein>
    <recommendedName>
        <fullName evidence="3">non-specific serine/threonine protein kinase</fullName>
        <ecNumber evidence="3">2.7.11.1</ecNumber>
    </recommendedName>
</protein>
<dbReference type="InterPro" id="IPR036390">
    <property type="entry name" value="WH_DNA-bd_sf"/>
</dbReference>
<keyword evidence="8" id="KW-0418">Kinase</keyword>
<feature type="compositionally biased region" description="Basic residues" evidence="13">
    <location>
        <begin position="457"/>
        <end position="467"/>
    </location>
</feature>
<feature type="compositionally biased region" description="Acidic residues" evidence="13">
    <location>
        <begin position="373"/>
        <end position="392"/>
    </location>
</feature>
<comment type="similarity">
    <text evidence="2">Belongs to the protein kinase superfamily. RIO-type Ser/Thr kinase family.</text>
</comment>
<keyword evidence="9" id="KW-0067">ATP-binding</keyword>
<evidence type="ECO:0000256" key="8">
    <source>
        <dbReference type="ARBA" id="ARBA00022777"/>
    </source>
</evidence>
<dbReference type="PROSITE" id="PS01245">
    <property type="entry name" value="RIO1"/>
    <property type="match status" value="1"/>
</dbReference>
<dbReference type="Gene3D" id="3.30.200.20">
    <property type="entry name" value="Phosphorylase Kinase, domain 1"/>
    <property type="match status" value="1"/>
</dbReference>
<evidence type="ECO:0000256" key="5">
    <source>
        <dbReference type="ARBA" id="ARBA00022679"/>
    </source>
</evidence>
<dbReference type="Gene3D" id="1.10.10.10">
    <property type="entry name" value="Winged helix-like DNA-binding domain superfamily/Winged helix DNA-binding domain"/>
    <property type="match status" value="1"/>
</dbReference>
<evidence type="ECO:0000256" key="1">
    <source>
        <dbReference type="ARBA" id="ARBA00001946"/>
    </source>
</evidence>
<feature type="domain" description="RIO kinase" evidence="14">
    <location>
        <begin position="66"/>
        <end position="336"/>
    </location>
</feature>
<evidence type="ECO:0000256" key="12">
    <source>
        <dbReference type="ARBA" id="ARBA00048679"/>
    </source>
</evidence>
<evidence type="ECO:0000259" key="14">
    <source>
        <dbReference type="SMART" id="SM00090"/>
    </source>
</evidence>
<dbReference type="RefSeq" id="XP_069199722.1">
    <property type="nucleotide sequence ID" value="XM_069346847.1"/>
</dbReference>
<dbReference type="InterPro" id="IPR018935">
    <property type="entry name" value="RIO_kinase_CS"/>
</dbReference>
<dbReference type="Pfam" id="PF09202">
    <property type="entry name" value="Rio2_N"/>
    <property type="match status" value="1"/>
</dbReference>
<feature type="compositionally biased region" description="Acidic residues" evidence="13">
    <location>
        <begin position="400"/>
        <end position="410"/>
    </location>
</feature>
<evidence type="ECO:0000313" key="16">
    <source>
        <dbReference type="Proteomes" id="UP001562354"/>
    </source>
</evidence>
<sequence>MKLDTRAIRYLTPEDWRVLTAVEMGSKNHEVVPTPLIQTLSGPKIGTSVHRSISALAKVGLIAKVKNASYDGYRLTYGGLDYLSLNTHRKADHVFSLGNQIGVGKESDIYVVANPQGRKCVLKIHRLGRISFRTVKANRDYLRNRNSGSWMYLSRLAAQKEYAFMQVLRREGFPVPEPIAQSRHTLVMEFIDSFPLRQIDEVADPAALYSDLMDMIVRLARVGLIHGDFNEFNLLIREEQVHSGPESTQSSTTGTEQEPEEMKPKLMHNTTKEEQASGQVRLTPILIDFPQMLSTTHVNAKYYFDRDVDCIRRFFARRFKYETDEEGPHFADAIKDSDKGKRLDVEVEATGFSRRMAKELDRYIEAVGRPEETEQDAADDVEYEDDNDDPYEQEERGEGLETDELQDEQVDDSKLAEEIGSLGLEDPKQQPTRDDADDGLIPVELPKEPAVVAQEKKSKKKAAGWSI</sequence>
<proteinExistence type="inferred from homology"/>
<dbReference type="GeneID" id="95980535"/>
<evidence type="ECO:0000256" key="4">
    <source>
        <dbReference type="ARBA" id="ARBA00022527"/>
    </source>
</evidence>
<dbReference type="Gene3D" id="1.10.510.10">
    <property type="entry name" value="Transferase(Phosphotransferase) domain 1"/>
    <property type="match status" value="1"/>
</dbReference>
<keyword evidence="6" id="KW-0479">Metal-binding</keyword>
<accession>A0ABR3PBB4</accession>
<evidence type="ECO:0000256" key="10">
    <source>
        <dbReference type="ARBA" id="ARBA00022842"/>
    </source>
</evidence>
<dbReference type="InterPro" id="IPR000687">
    <property type="entry name" value="RIO_kinase"/>
</dbReference>
<comment type="catalytic activity">
    <reaction evidence="11">
        <text>L-threonyl-[protein] + ATP = O-phospho-L-threonyl-[protein] + ADP + H(+)</text>
        <dbReference type="Rhea" id="RHEA:46608"/>
        <dbReference type="Rhea" id="RHEA-COMP:11060"/>
        <dbReference type="Rhea" id="RHEA-COMP:11605"/>
        <dbReference type="ChEBI" id="CHEBI:15378"/>
        <dbReference type="ChEBI" id="CHEBI:30013"/>
        <dbReference type="ChEBI" id="CHEBI:30616"/>
        <dbReference type="ChEBI" id="CHEBI:61977"/>
        <dbReference type="ChEBI" id="CHEBI:456216"/>
        <dbReference type="EC" id="2.7.11.1"/>
    </reaction>
</comment>
<dbReference type="EC" id="2.7.11.1" evidence="3"/>